<keyword evidence="3" id="KW-1185">Reference proteome</keyword>
<protein>
    <submittedName>
        <fullName evidence="2">Uncharacterized protein</fullName>
    </submittedName>
</protein>
<evidence type="ECO:0000313" key="3">
    <source>
        <dbReference type="Proteomes" id="UP001321486"/>
    </source>
</evidence>
<organism evidence="2 3">
    <name type="scientific">Frondihabitans sucicola</name>
    <dbReference type="NCBI Taxonomy" id="1268041"/>
    <lineage>
        <taxon>Bacteria</taxon>
        <taxon>Bacillati</taxon>
        <taxon>Actinomycetota</taxon>
        <taxon>Actinomycetes</taxon>
        <taxon>Micrococcales</taxon>
        <taxon>Microbacteriaceae</taxon>
        <taxon>Frondihabitans</taxon>
    </lineage>
</organism>
<dbReference type="EMBL" id="AP027732">
    <property type="protein sequence ID" value="BDZ51829.1"/>
    <property type="molecule type" value="Genomic_DNA"/>
</dbReference>
<feature type="compositionally biased region" description="Basic and acidic residues" evidence="1">
    <location>
        <begin position="13"/>
        <end position="36"/>
    </location>
</feature>
<feature type="region of interest" description="Disordered" evidence="1">
    <location>
        <begin position="1"/>
        <end position="54"/>
    </location>
</feature>
<evidence type="ECO:0000313" key="2">
    <source>
        <dbReference type="EMBL" id="BDZ51829.1"/>
    </source>
</evidence>
<gene>
    <name evidence="2" type="ORF">GCM10025867_40700</name>
</gene>
<name>A0ABM8GTM1_9MICO</name>
<dbReference type="Proteomes" id="UP001321486">
    <property type="component" value="Chromosome"/>
</dbReference>
<accession>A0ABM8GTM1</accession>
<proteinExistence type="predicted"/>
<sequence length="54" mass="5924">MVPKTEGTTMAEKSARKDNAKPAARTLKEKRADKKAKGSTSSYSEDIVAKVKKR</sequence>
<evidence type="ECO:0000256" key="1">
    <source>
        <dbReference type="SAM" id="MobiDB-lite"/>
    </source>
</evidence>
<reference evidence="3" key="1">
    <citation type="journal article" date="2019" name="Int. J. Syst. Evol. Microbiol.">
        <title>The Global Catalogue of Microorganisms (GCM) 10K type strain sequencing project: providing services to taxonomists for standard genome sequencing and annotation.</title>
        <authorList>
            <consortium name="The Broad Institute Genomics Platform"/>
            <consortium name="The Broad Institute Genome Sequencing Center for Infectious Disease"/>
            <person name="Wu L."/>
            <person name="Ma J."/>
        </authorList>
    </citation>
    <scope>NUCLEOTIDE SEQUENCE [LARGE SCALE GENOMIC DNA]</scope>
    <source>
        <strain evidence="3">NBRC 108728</strain>
    </source>
</reference>